<dbReference type="Pfam" id="PF00205">
    <property type="entry name" value="TPP_enzyme_M"/>
    <property type="match status" value="1"/>
</dbReference>
<dbReference type="RefSeq" id="WP_012870992.1">
    <property type="nucleotide sequence ID" value="NC_013523.1"/>
</dbReference>
<dbReference type="Proteomes" id="UP000002027">
    <property type="component" value="Chromosome 1"/>
</dbReference>
<keyword evidence="3 4" id="KW-0786">Thiamine pyrophosphate</keyword>
<dbReference type="InterPro" id="IPR029061">
    <property type="entry name" value="THDP-binding"/>
</dbReference>
<comment type="cofactor">
    <cofactor evidence="1">
        <name>thiamine diphosphate</name>
        <dbReference type="ChEBI" id="CHEBI:58937"/>
    </cofactor>
</comment>
<dbReference type="KEGG" id="sti:Sthe_0507"/>
<dbReference type="Gene3D" id="3.40.50.1220">
    <property type="entry name" value="TPP-binding domain"/>
    <property type="match status" value="1"/>
</dbReference>
<sequence length="570" mass="60578">MNAAEAIVRMLVETGVRHIFGLPGDTSMDFYDALYRHQDVLTHVLTRDERSAAFMADAYARVSGRLGVVESPSGGGATYVLPGIAEAHGSSSPLLSLTTDVPIAEEGRGVLTELDQESLFRPVTKWATRIKTSGSAPEVLRRALRMATAGRPGAVSVVMPADVLRGPVDEENVYGLPEALEAPSKRTRPDPEAITRAADLIAQARRPVIVAGGGVRISGAWDELTALAEACNIPVGTSINGKGSVPETSPISLGVVGGNGARPYANEVLAETDLAIFIGTRTDSVTTLNWTLPRPGGPTVIHIDVDPWQPGNNYPTVLGIVADAKLALRDLRDAVDLKDPKIAERRAWLDEIAARKDAYFAEAAAKAAATSRPIKPQRVFAALRRLLDPETVIVADPGTPTPFLSAEYPLAQAGRWTVVPRAHGGLGFAIPAVVGAYFGAPGKRVVGLCGDGSFGMSCGELETISRLGLPITLIQFNNGSFGWIKELQHLYHGDRFLSVDFNPVDYAAIARGFGFRAEQVVDPEEVEPAIARALDSGQPAFVDIVSESPLTETPPVAAWQAAEAARQVAR</sequence>
<protein>
    <submittedName>
        <fullName evidence="8">Thiamine pyrophosphate protein central region</fullName>
    </submittedName>
</protein>
<dbReference type="GO" id="GO:0003984">
    <property type="term" value="F:acetolactate synthase activity"/>
    <property type="evidence" value="ECO:0007669"/>
    <property type="project" value="TreeGrafter"/>
</dbReference>
<name>D1C128_SPHTD</name>
<dbReference type="HOGENOM" id="CLU_013748_3_1_0"/>
<dbReference type="CDD" id="cd00568">
    <property type="entry name" value="TPP_enzymes"/>
    <property type="match status" value="1"/>
</dbReference>
<dbReference type="InterPro" id="IPR012000">
    <property type="entry name" value="Thiamin_PyroP_enz_cen_dom"/>
</dbReference>
<evidence type="ECO:0000259" key="6">
    <source>
        <dbReference type="Pfam" id="PF02775"/>
    </source>
</evidence>
<dbReference type="FunFam" id="3.40.50.970:FF:000007">
    <property type="entry name" value="Acetolactate synthase"/>
    <property type="match status" value="1"/>
</dbReference>
<dbReference type="GO" id="GO:0000287">
    <property type="term" value="F:magnesium ion binding"/>
    <property type="evidence" value="ECO:0007669"/>
    <property type="project" value="InterPro"/>
</dbReference>
<dbReference type="Gene3D" id="3.40.50.970">
    <property type="match status" value="2"/>
</dbReference>
<accession>D1C128</accession>
<evidence type="ECO:0000256" key="4">
    <source>
        <dbReference type="RuleBase" id="RU362132"/>
    </source>
</evidence>
<proteinExistence type="inferred from homology"/>
<dbReference type="GO" id="GO:0050660">
    <property type="term" value="F:flavin adenine dinucleotide binding"/>
    <property type="evidence" value="ECO:0007669"/>
    <property type="project" value="TreeGrafter"/>
</dbReference>
<feature type="domain" description="Thiamine pyrophosphate enzyme N-terminal TPP-binding" evidence="7">
    <location>
        <begin position="1"/>
        <end position="118"/>
    </location>
</feature>
<evidence type="ECO:0000256" key="3">
    <source>
        <dbReference type="ARBA" id="ARBA00023052"/>
    </source>
</evidence>
<reference evidence="8 9" key="2">
    <citation type="journal article" date="2010" name="Stand. Genomic Sci.">
        <title>Complete genome sequence of Desulfohalobium retbaense type strain (HR(100)).</title>
        <authorList>
            <person name="Spring S."/>
            <person name="Nolan M."/>
            <person name="Lapidus A."/>
            <person name="Glavina Del Rio T."/>
            <person name="Copeland A."/>
            <person name="Tice H."/>
            <person name="Cheng J.F."/>
            <person name="Lucas S."/>
            <person name="Land M."/>
            <person name="Chen F."/>
            <person name="Bruce D."/>
            <person name="Goodwin L."/>
            <person name="Pitluck S."/>
            <person name="Ivanova N."/>
            <person name="Mavromatis K."/>
            <person name="Mikhailova N."/>
            <person name="Pati A."/>
            <person name="Chen A."/>
            <person name="Palaniappan K."/>
            <person name="Hauser L."/>
            <person name="Chang Y.J."/>
            <person name="Jeffries C.D."/>
            <person name="Munk C."/>
            <person name="Kiss H."/>
            <person name="Chain P."/>
            <person name="Han C."/>
            <person name="Brettin T."/>
            <person name="Detter J.C."/>
            <person name="Schuler E."/>
            <person name="Goker M."/>
            <person name="Rohde M."/>
            <person name="Bristow J."/>
            <person name="Eisen J.A."/>
            <person name="Markowitz V."/>
            <person name="Hugenholtz P."/>
            <person name="Kyrpides N.C."/>
            <person name="Klenk H.P."/>
        </authorList>
    </citation>
    <scope>NUCLEOTIDE SEQUENCE [LARGE SCALE GENOMIC DNA]</scope>
    <source>
        <strain evidence="9">ATCC 49802 / DSM 20745 / S 6022</strain>
    </source>
</reference>
<dbReference type="PANTHER" id="PTHR18968:SF13">
    <property type="entry name" value="ACETOLACTATE SYNTHASE CATALYTIC SUBUNIT, MITOCHONDRIAL"/>
    <property type="match status" value="1"/>
</dbReference>
<dbReference type="InParanoid" id="D1C128"/>
<dbReference type="GO" id="GO:0030976">
    <property type="term" value="F:thiamine pyrophosphate binding"/>
    <property type="evidence" value="ECO:0007669"/>
    <property type="project" value="InterPro"/>
</dbReference>
<evidence type="ECO:0000313" key="9">
    <source>
        <dbReference type="Proteomes" id="UP000002027"/>
    </source>
</evidence>
<evidence type="ECO:0000256" key="1">
    <source>
        <dbReference type="ARBA" id="ARBA00001964"/>
    </source>
</evidence>
<evidence type="ECO:0000256" key="2">
    <source>
        <dbReference type="ARBA" id="ARBA00007812"/>
    </source>
</evidence>
<dbReference type="STRING" id="479434.Sthe_0507"/>
<dbReference type="InterPro" id="IPR012001">
    <property type="entry name" value="Thiamin_PyroP_enz_TPP-bd_dom"/>
</dbReference>
<dbReference type="GO" id="GO:0009097">
    <property type="term" value="P:isoleucine biosynthetic process"/>
    <property type="evidence" value="ECO:0007669"/>
    <property type="project" value="TreeGrafter"/>
</dbReference>
<dbReference type="Pfam" id="PF02776">
    <property type="entry name" value="TPP_enzyme_N"/>
    <property type="match status" value="1"/>
</dbReference>
<dbReference type="PANTHER" id="PTHR18968">
    <property type="entry name" value="THIAMINE PYROPHOSPHATE ENZYMES"/>
    <property type="match status" value="1"/>
</dbReference>
<dbReference type="InterPro" id="IPR000399">
    <property type="entry name" value="TPP-bd_CS"/>
</dbReference>
<dbReference type="GO" id="GO:0009099">
    <property type="term" value="P:L-valine biosynthetic process"/>
    <property type="evidence" value="ECO:0007669"/>
    <property type="project" value="TreeGrafter"/>
</dbReference>
<feature type="domain" description="Thiamine pyrophosphate enzyme TPP-binding" evidence="6">
    <location>
        <begin position="406"/>
        <end position="544"/>
    </location>
</feature>
<dbReference type="EMBL" id="CP001823">
    <property type="protein sequence ID" value="ACZ37945.1"/>
    <property type="molecule type" value="Genomic_DNA"/>
</dbReference>
<keyword evidence="9" id="KW-1185">Reference proteome</keyword>
<dbReference type="InterPro" id="IPR045229">
    <property type="entry name" value="TPP_enz"/>
</dbReference>
<feature type="domain" description="Thiamine pyrophosphate enzyme central" evidence="5">
    <location>
        <begin position="194"/>
        <end position="331"/>
    </location>
</feature>
<dbReference type="CDD" id="cd07035">
    <property type="entry name" value="TPP_PYR_POX_like"/>
    <property type="match status" value="1"/>
</dbReference>
<dbReference type="eggNOG" id="COG0028">
    <property type="taxonomic scope" value="Bacteria"/>
</dbReference>
<dbReference type="PROSITE" id="PS00187">
    <property type="entry name" value="TPP_ENZYMES"/>
    <property type="match status" value="1"/>
</dbReference>
<dbReference type="InterPro" id="IPR029035">
    <property type="entry name" value="DHS-like_NAD/FAD-binding_dom"/>
</dbReference>
<comment type="similarity">
    <text evidence="2 4">Belongs to the TPP enzyme family.</text>
</comment>
<dbReference type="SUPFAM" id="SSF52518">
    <property type="entry name" value="Thiamin diphosphate-binding fold (THDP-binding)"/>
    <property type="match status" value="2"/>
</dbReference>
<evidence type="ECO:0000313" key="8">
    <source>
        <dbReference type="EMBL" id="ACZ37945.1"/>
    </source>
</evidence>
<evidence type="ECO:0000259" key="5">
    <source>
        <dbReference type="Pfam" id="PF00205"/>
    </source>
</evidence>
<dbReference type="GO" id="GO:0005948">
    <property type="term" value="C:acetolactate synthase complex"/>
    <property type="evidence" value="ECO:0007669"/>
    <property type="project" value="TreeGrafter"/>
</dbReference>
<evidence type="ECO:0000259" key="7">
    <source>
        <dbReference type="Pfam" id="PF02776"/>
    </source>
</evidence>
<gene>
    <name evidence="8" type="ordered locus">Sthe_0507</name>
</gene>
<dbReference type="AlphaFoldDB" id="D1C128"/>
<reference evidence="9" key="1">
    <citation type="submission" date="2009-11" db="EMBL/GenBank/DDBJ databases">
        <title>The complete chromosome 1 of Sphaerobacter thermophilus DSM 20745.</title>
        <authorList>
            <person name="Lucas S."/>
            <person name="Copeland A."/>
            <person name="Lapidus A."/>
            <person name="Glavina del Rio T."/>
            <person name="Dalin E."/>
            <person name="Tice H."/>
            <person name="Bruce D."/>
            <person name="Goodwin L."/>
            <person name="Pitluck S."/>
            <person name="Kyrpides N."/>
            <person name="Mavromatis K."/>
            <person name="Ivanova N."/>
            <person name="Mikhailova N."/>
            <person name="LaButti K.M."/>
            <person name="Clum A."/>
            <person name="Sun H.I."/>
            <person name="Brettin T."/>
            <person name="Detter J.C."/>
            <person name="Han C."/>
            <person name="Larimer F."/>
            <person name="Land M."/>
            <person name="Hauser L."/>
            <person name="Markowitz V."/>
            <person name="Cheng J.F."/>
            <person name="Hugenholtz P."/>
            <person name="Woyke T."/>
            <person name="Wu D."/>
            <person name="Steenblock K."/>
            <person name="Schneider S."/>
            <person name="Pukall R."/>
            <person name="Goeker M."/>
            <person name="Klenk H.P."/>
            <person name="Eisen J.A."/>
        </authorList>
    </citation>
    <scope>NUCLEOTIDE SEQUENCE [LARGE SCALE GENOMIC DNA]</scope>
    <source>
        <strain evidence="9">ATCC 49802 / DSM 20745 / S 6022</strain>
    </source>
</reference>
<dbReference type="SUPFAM" id="SSF52467">
    <property type="entry name" value="DHS-like NAD/FAD-binding domain"/>
    <property type="match status" value="1"/>
</dbReference>
<dbReference type="InterPro" id="IPR011766">
    <property type="entry name" value="TPP_enzyme_TPP-bd"/>
</dbReference>
<dbReference type="Pfam" id="PF02775">
    <property type="entry name" value="TPP_enzyme_C"/>
    <property type="match status" value="1"/>
</dbReference>
<organism evidence="8 9">
    <name type="scientific">Sphaerobacter thermophilus (strain ATCC 49802 / DSM 20745 / KCCM 41009 / NCIMB 13125 / S 6022)</name>
    <dbReference type="NCBI Taxonomy" id="479434"/>
    <lineage>
        <taxon>Bacteria</taxon>
        <taxon>Pseudomonadati</taxon>
        <taxon>Thermomicrobiota</taxon>
        <taxon>Thermomicrobia</taxon>
        <taxon>Sphaerobacterales</taxon>
        <taxon>Sphaerobacterineae</taxon>
        <taxon>Sphaerobacteraceae</taxon>
        <taxon>Sphaerobacter</taxon>
    </lineage>
</organism>